<evidence type="ECO:0000313" key="3">
    <source>
        <dbReference type="EMBL" id="PWG61335.1"/>
    </source>
</evidence>
<dbReference type="AlphaFoldDB" id="A0A2U2MWU7"/>
<dbReference type="InterPro" id="IPR018968">
    <property type="entry name" value="Phasin"/>
</dbReference>
<sequence length="133" mass="14475">MMNSDTVNQFQSQIESTIAGPARAYASLVLDHFEQLTNLQLETVKGYTETGLKQTRAALDVKGPSDVQAYVESQQKVAKELGERVKNDVEKVTALNQTFAQNVQKVTQDSAQSVSKATQEGARKATQAAAKTQ</sequence>
<organism evidence="3 4">
    <name type="scientific">Sediminicurvatus halobius</name>
    <dbReference type="NCBI Taxonomy" id="2182432"/>
    <lineage>
        <taxon>Bacteria</taxon>
        <taxon>Pseudomonadati</taxon>
        <taxon>Pseudomonadota</taxon>
        <taxon>Gammaproteobacteria</taxon>
        <taxon>Chromatiales</taxon>
        <taxon>Ectothiorhodospiraceae</taxon>
        <taxon>Sediminicurvatus</taxon>
    </lineage>
</organism>
<reference evidence="3 4" key="1">
    <citation type="submission" date="2018-05" db="EMBL/GenBank/DDBJ databases">
        <title>Spiribacter halobius sp. nov., a moderately halophilic bacterium isolated from marine solar saltern.</title>
        <authorList>
            <person name="Zheng W.-S."/>
            <person name="Lu D.-C."/>
            <person name="Du Z.-J."/>
        </authorList>
    </citation>
    <scope>NUCLEOTIDE SEQUENCE [LARGE SCALE GENOMIC DNA]</scope>
    <source>
        <strain evidence="3 4">E85</strain>
    </source>
</reference>
<evidence type="ECO:0000259" key="2">
    <source>
        <dbReference type="Pfam" id="PF09361"/>
    </source>
</evidence>
<dbReference type="Pfam" id="PF09361">
    <property type="entry name" value="Phasin_2"/>
    <property type="match status" value="1"/>
</dbReference>
<keyword evidence="4" id="KW-1185">Reference proteome</keyword>
<feature type="region of interest" description="Disordered" evidence="1">
    <location>
        <begin position="110"/>
        <end position="133"/>
    </location>
</feature>
<proteinExistence type="predicted"/>
<dbReference type="OrthoDB" id="5796765at2"/>
<evidence type="ECO:0000256" key="1">
    <source>
        <dbReference type="SAM" id="MobiDB-lite"/>
    </source>
</evidence>
<feature type="compositionally biased region" description="Low complexity" evidence="1">
    <location>
        <begin position="124"/>
        <end position="133"/>
    </location>
</feature>
<protein>
    <submittedName>
        <fullName evidence="3">Phasin family protein</fullName>
    </submittedName>
</protein>
<gene>
    <name evidence="3" type="ORF">DEM34_16870</name>
</gene>
<dbReference type="EMBL" id="QFFI01000038">
    <property type="protein sequence ID" value="PWG61335.1"/>
    <property type="molecule type" value="Genomic_DNA"/>
</dbReference>
<name>A0A2U2MWU7_9GAMM</name>
<evidence type="ECO:0000313" key="4">
    <source>
        <dbReference type="Proteomes" id="UP000245474"/>
    </source>
</evidence>
<feature type="domain" description="Phasin" evidence="2">
    <location>
        <begin position="9"/>
        <end position="85"/>
    </location>
</feature>
<comment type="caution">
    <text evidence="3">The sequence shown here is derived from an EMBL/GenBank/DDBJ whole genome shotgun (WGS) entry which is preliminary data.</text>
</comment>
<accession>A0A2U2MWU7</accession>
<dbReference type="Proteomes" id="UP000245474">
    <property type="component" value="Unassembled WGS sequence"/>
</dbReference>